<dbReference type="Gene3D" id="3.40.50.150">
    <property type="entry name" value="Vaccinia Virus protein VP39"/>
    <property type="match status" value="1"/>
</dbReference>
<dbReference type="SUPFAM" id="SSF53335">
    <property type="entry name" value="S-adenosyl-L-methionine-dependent methyltransferases"/>
    <property type="match status" value="1"/>
</dbReference>
<sequence length="255" mass="29248">MKDFLKKISVLKYLVITIRTFAIKPNIFKRFLALGRFFSDYHRYRKLDKNTSYSLESADLFPRIYDKTNVHNIDPIYFLQGCWCAKKVFENKPEKHFDIASQALMVGIISQFTPTTMVDIRPLLIPLPGLSFVKGDITNLPFIDGELKSLSSICVIEHIGLGRYGDPLDQFGTEKAAKELARVLAKGGNLYISVPVDMESKTYFNAHRAFTRDHVLNLFRNLSLVEESYIYGKEMSDSYDVSRGFGTGLYHFKKN</sequence>
<evidence type="ECO:0008006" key="3">
    <source>
        <dbReference type="Google" id="ProtNLM"/>
    </source>
</evidence>
<name>A0A2M8LBA5_9BACT</name>
<evidence type="ECO:0000313" key="1">
    <source>
        <dbReference type="EMBL" id="PJE73884.1"/>
    </source>
</evidence>
<dbReference type="InterPro" id="IPR004951">
    <property type="entry name" value="DUF268_CAE_spp"/>
</dbReference>
<evidence type="ECO:0000313" key="2">
    <source>
        <dbReference type="Proteomes" id="UP000228700"/>
    </source>
</evidence>
<dbReference type="EMBL" id="PFEQ01000014">
    <property type="protein sequence ID" value="PJE73884.1"/>
    <property type="molecule type" value="Genomic_DNA"/>
</dbReference>
<comment type="caution">
    <text evidence="1">The sequence shown here is derived from an EMBL/GenBank/DDBJ whole genome shotgun (WGS) entry which is preliminary data.</text>
</comment>
<protein>
    <recommendedName>
        <fullName evidence="3">DUF268 domain-containing protein</fullName>
    </recommendedName>
</protein>
<dbReference type="AlphaFoldDB" id="A0A2M8LBA5"/>
<accession>A0A2M8LBA5</accession>
<proteinExistence type="predicted"/>
<dbReference type="Proteomes" id="UP000228700">
    <property type="component" value="Unassembled WGS sequence"/>
</dbReference>
<gene>
    <name evidence="1" type="ORF">COV01_03520</name>
</gene>
<dbReference type="InterPro" id="IPR029063">
    <property type="entry name" value="SAM-dependent_MTases_sf"/>
</dbReference>
<reference evidence="2" key="1">
    <citation type="submission" date="2017-09" db="EMBL/GenBank/DDBJ databases">
        <title>Depth-based differentiation of microbial function through sediment-hosted aquifers and enrichment of novel symbionts in the deep terrestrial subsurface.</title>
        <authorList>
            <person name="Probst A.J."/>
            <person name="Ladd B."/>
            <person name="Jarett J.K."/>
            <person name="Geller-Mcgrath D.E."/>
            <person name="Sieber C.M.K."/>
            <person name="Emerson J.B."/>
            <person name="Anantharaman K."/>
            <person name="Thomas B.C."/>
            <person name="Malmstrom R."/>
            <person name="Stieglmeier M."/>
            <person name="Klingl A."/>
            <person name="Woyke T."/>
            <person name="Ryan C.M."/>
            <person name="Banfield J.F."/>
        </authorList>
    </citation>
    <scope>NUCLEOTIDE SEQUENCE [LARGE SCALE GENOMIC DNA]</scope>
</reference>
<dbReference type="Pfam" id="PF03269">
    <property type="entry name" value="DUF268"/>
    <property type="match status" value="1"/>
</dbReference>
<organism evidence="1 2">
    <name type="scientific">Candidatus Taylorbacteria bacterium CG10_big_fil_rev_8_21_14_0_10_41_48</name>
    <dbReference type="NCBI Taxonomy" id="1975024"/>
    <lineage>
        <taxon>Bacteria</taxon>
        <taxon>Candidatus Tayloriibacteriota</taxon>
    </lineage>
</organism>